<comment type="caution">
    <text evidence="19">The sequence shown here is derived from an EMBL/GenBank/DDBJ whole genome shotgun (WGS) entry which is preliminary data.</text>
</comment>
<gene>
    <name evidence="19" type="primary">speA</name>
    <name evidence="19" type="ORF">OLX77_00500</name>
</gene>
<dbReference type="PIRSF" id="PIRSF001336">
    <property type="entry name" value="Arg_decrbxlase"/>
    <property type="match status" value="1"/>
</dbReference>
<dbReference type="Pfam" id="PF02784">
    <property type="entry name" value="Orn_Arg_deC_N"/>
    <property type="match status" value="1"/>
</dbReference>
<evidence type="ECO:0000256" key="9">
    <source>
        <dbReference type="ARBA" id="ARBA00022898"/>
    </source>
</evidence>
<evidence type="ECO:0000256" key="6">
    <source>
        <dbReference type="ARBA" id="ARBA00022723"/>
    </source>
</evidence>
<feature type="domain" description="Arginine decarboxylase helical bundle" evidence="17">
    <location>
        <begin position="376"/>
        <end position="453"/>
    </location>
</feature>
<dbReference type="AlphaFoldDB" id="A0A9X4RK22"/>
<dbReference type="InterPro" id="IPR000183">
    <property type="entry name" value="Orn/DAP/Arg_de-COase"/>
</dbReference>
<feature type="active site" description="Proton donor" evidence="15">
    <location>
        <position position="505"/>
    </location>
</feature>
<evidence type="ECO:0000256" key="15">
    <source>
        <dbReference type="PIRSR" id="PIRSR600183-50"/>
    </source>
</evidence>
<dbReference type="InterPro" id="IPR040634">
    <property type="entry name" value="Arg_decarb_HB"/>
</dbReference>
<dbReference type="InterPro" id="IPR022653">
    <property type="entry name" value="De-COase2_pyr-phos_BS"/>
</dbReference>
<feature type="domain" description="Arginine decarboxylase C-terminal helical" evidence="18">
    <location>
        <begin position="585"/>
        <end position="638"/>
    </location>
</feature>
<dbReference type="PROSITE" id="PS00879">
    <property type="entry name" value="ODR_DC_2_2"/>
    <property type="match status" value="1"/>
</dbReference>
<protein>
    <recommendedName>
        <fullName evidence="5 13">Arginine decarboxylase</fullName>
        <ecNumber evidence="5 13">4.1.1.19</ecNumber>
    </recommendedName>
</protein>
<dbReference type="InterPro" id="IPR041128">
    <property type="entry name" value="Arg_decarbox_C"/>
</dbReference>
<dbReference type="Gene3D" id="3.20.20.10">
    <property type="entry name" value="Alanine racemase"/>
    <property type="match status" value="1"/>
</dbReference>
<feature type="domain" description="Orn/DAP/Arg decarboxylase 2 N-terminal" evidence="16">
    <location>
        <begin position="82"/>
        <end position="348"/>
    </location>
</feature>
<dbReference type="CDD" id="cd06830">
    <property type="entry name" value="PLPDE_III_ADC"/>
    <property type="match status" value="1"/>
</dbReference>
<dbReference type="PRINTS" id="PR01180">
    <property type="entry name" value="ARGDCRBXLASE"/>
</dbReference>
<keyword evidence="6" id="KW-0479">Metal-binding</keyword>
<dbReference type="FunFam" id="3.20.20.10:FF:000001">
    <property type="entry name" value="Biosynthetic arginine decarboxylase"/>
    <property type="match status" value="1"/>
</dbReference>
<evidence type="ECO:0000256" key="12">
    <source>
        <dbReference type="ARBA" id="ARBA00023239"/>
    </source>
</evidence>
<dbReference type="GO" id="GO:0008792">
    <property type="term" value="F:arginine decarboxylase activity"/>
    <property type="evidence" value="ECO:0007669"/>
    <property type="project" value="UniProtKB-UniRule"/>
</dbReference>
<dbReference type="InterPro" id="IPR022657">
    <property type="entry name" value="De-COase2_CS"/>
</dbReference>
<dbReference type="Gene3D" id="2.40.37.10">
    <property type="entry name" value="Lyase, Ornithine Decarboxylase, Chain A, domain 1"/>
    <property type="match status" value="1"/>
</dbReference>
<keyword evidence="10" id="KW-0745">Spermidine biosynthesis</keyword>
<evidence type="ECO:0000256" key="10">
    <source>
        <dbReference type="ARBA" id="ARBA00023066"/>
    </source>
</evidence>
<dbReference type="GO" id="GO:0046872">
    <property type="term" value="F:metal ion binding"/>
    <property type="evidence" value="ECO:0007669"/>
    <property type="project" value="UniProtKB-KW"/>
</dbReference>
<evidence type="ECO:0000259" key="16">
    <source>
        <dbReference type="Pfam" id="PF02784"/>
    </source>
</evidence>
<evidence type="ECO:0000256" key="13">
    <source>
        <dbReference type="NCBIfam" id="TIGR01273"/>
    </source>
</evidence>
<reference evidence="19" key="1">
    <citation type="journal article" date="2022" name="bioRxiv">
        <title>Thiovibrio frasassiensisgen. nov., sp. nov., an autotrophic, elemental sulfur disproportionating bacterium isolated from sulfidic karst sediment, and proposal of Thiovibrionaceae fam. nov.</title>
        <authorList>
            <person name="Aronson H."/>
            <person name="Thomas C."/>
            <person name="Bhattacharyya M."/>
            <person name="Eckstein S."/>
            <person name="Jensen S."/>
            <person name="Barco R."/>
            <person name="Macalady J."/>
            <person name="Amend J."/>
        </authorList>
    </citation>
    <scope>NUCLEOTIDE SEQUENCE</scope>
    <source>
        <strain evidence="19">RS19-109</strain>
    </source>
</reference>
<dbReference type="Proteomes" id="UP001154240">
    <property type="component" value="Unassembled WGS sequence"/>
</dbReference>
<dbReference type="PANTHER" id="PTHR43295:SF9">
    <property type="entry name" value="BIOSYNTHETIC ARGININE DECARBOXYLASE"/>
    <property type="match status" value="1"/>
</dbReference>
<dbReference type="Gene3D" id="1.20.58.930">
    <property type="match status" value="1"/>
</dbReference>
<dbReference type="PROSITE" id="PS00878">
    <property type="entry name" value="ODR_DC_2_1"/>
    <property type="match status" value="1"/>
</dbReference>
<dbReference type="SUPFAM" id="SSF51419">
    <property type="entry name" value="PLP-binding barrel"/>
    <property type="match status" value="1"/>
</dbReference>
<keyword evidence="9 14" id="KW-0663">Pyridoxal phosphate</keyword>
<keyword evidence="7" id="KW-0210">Decarboxylase</keyword>
<evidence type="ECO:0000256" key="4">
    <source>
        <dbReference type="ARBA" id="ARBA00008357"/>
    </source>
</evidence>
<sequence length="647" mass="73459">MQQTAEATAWSIDKARELYGIARWGLRYFDINTKGQVTVAPLKEQGGTIAIVDVIKEAVEQGLHFPMLIRFHDLLRNRVERINKAFNDAIVELEYKSIYRGVYPIKVNQLREVVEEIIDAGKPFHHGLEVGSKPELYAALAFHEDRESLIICNGYKDALYIKTALLGRKLGKKIVLVVEKVEEVTNIIRYAKELKVEPMIGLRVRLMSGGKGKWEKSTGEDAKFGLSTQEILQVSDLLKEADLADCLKLVHFHSGSQIPDILTIKKAVREGAMFYAKIKQIGHALEYIDVGGGLGVDYDGSRTTFHSSINYSLNEYARDIVYNIMDVCDSQGVAHPVIISESGRAVVAHHSVLVVETFGDIKKMEHAREPAKPEISHKLVEEAWYNYTHVNPSNPLEAYHDAQHNKEETQVHFELGLIDLEVKAEVEKLFWLTGARVLEHFVNAEYKPDEIVELESKFSDQYLCNFSVFQSLLDHWGYGQLFPIMPLHRLNEEPKRRGTLADITCDSDGTVSKFINLYEEGVDTLPLHDLNGKPYYLGIFLTGAYQDIMGDLHNLFGRVNEAHVFLDEDEDAGYYIEETIEGTTMEKVLGLVQYTGTDLKRKMKSQVDSAIKEDRLRPNEAMRLLGEYEKGLKGYTYLDLKKVRKKS</sequence>
<accession>A0A9X4RK22</accession>
<evidence type="ECO:0000256" key="3">
    <source>
        <dbReference type="ARBA" id="ARBA00002257"/>
    </source>
</evidence>
<keyword evidence="20" id="KW-1185">Reference proteome</keyword>
<dbReference type="Pfam" id="PF17944">
    <property type="entry name" value="Arg_decarbox_C"/>
    <property type="match status" value="1"/>
</dbReference>
<evidence type="ECO:0000259" key="17">
    <source>
        <dbReference type="Pfam" id="PF17810"/>
    </source>
</evidence>
<evidence type="ECO:0000313" key="19">
    <source>
        <dbReference type="EMBL" id="MDG4474636.1"/>
    </source>
</evidence>
<evidence type="ECO:0000313" key="20">
    <source>
        <dbReference type="Proteomes" id="UP001154240"/>
    </source>
</evidence>
<dbReference type="InterPro" id="IPR029066">
    <property type="entry name" value="PLP-binding_barrel"/>
</dbReference>
<keyword evidence="12 19" id="KW-0456">Lyase</keyword>
<dbReference type="NCBIfam" id="TIGR01273">
    <property type="entry name" value="speA"/>
    <property type="match status" value="1"/>
</dbReference>
<organism evidence="19 20">
    <name type="scientific">Thiovibrio frasassiensis</name>
    <dbReference type="NCBI Taxonomy" id="2984131"/>
    <lineage>
        <taxon>Bacteria</taxon>
        <taxon>Pseudomonadati</taxon>
        <taxon>Thermodesulfobacteriota</taxon>
        <taxon>Desulfobulbia</taxon>
        <taxon>Desulfobulbales</taxon>
        <taxon>Thiovibrionaceae</taxon>
        <taxon>Thiovibrio</taxon>
    </lineage>
</organism>
<evidence type="ECO:0000256" key="14">
    <source>
        <dbReference type="PIRSR" id="PIRSR001336-50"/>
    </source>
</evidence>
<name>A0A9X4RK22_9BACT</name>
<comment type="cofactor">
    <cofactor evidence="1 14">
        <name>pyridoxal 5'-phosphate</name>
        <dbReference type="ChEBI" id="CHEBI:597326"/>
    </cofactor>
</comment>
<evidence type="ECO:0000256" key="5">
    <source>
        <dbReference type="ARBA" id="ARBA00012426"/>
    </source>
</evidence>
<reference evidence="19" key="2">
    <citation type="submission" date="2022-10" db="EMBL/GenBank/DDBJ databases">
        <authorList>
            <person name="Aronson H.S."/>
        </authorList>
    </citation>
    <scope>NUCLEOTIDE SEQUENCE</scope>
    <source>
        <strain evidence="19">RS19-109</strain>
    </source>
</reference>
<dbReference type="InterPro" id="IPR002985">
    <property type="entry name" value="Arg_decrbxlase"/>
</dbReference>
<dbReference type="RefSeq" id="WP_307631617.1">
    <property type="nucleotide sequence ID" value="NZ_JAPHEH010000001.1"/>
</dbReference>
<dbReference type="SUPFAM" id="SSF50621">
    <property type="entry name" value="Alanine racemase C-terminal domain-like"/>
    <property type="match status" value="1"/>
</dbReference>
<evidence type="ECO:0000256" key="7">
    <source>
        <dbReference type="ARBA" id="ARBA00022793"/>
    </source>
</evidence>
<dbReference type="GO" id="GO:0006527">
    <property type="term" value="P:L-arginine catabolic process"/>
    <property type="evidence" value="ECO:0007669"/>
    <property type="project" value="InterPro"/>
</dbReference>
<evidence type="ECO:0000256" key="8">
    <source>
        <dbReference type="ARBA" id="ARBA00022842"/>
    </source>
</evidence>
<dbReference type="Pfam" id="PF17810">
    <property type="entry name" value="Arg_decarb_HB"/>
    <property type="match status" value="1"/>
</dbReference>
<evidence type="ECO:0000256" key="11">
    <source>
        <dbReference type="ARBA" id="ARBA00023115"/>
    </source>
</evidence>
<dbReference type="PRINTS" id="PR01179">
    <property type="entry name" value="ODADCRBXLASE"/>
</dbReference>
<dbReference type="EC" id="4.1.1.19" evidence="5 13"/>
<evidence type="ECO:0000259" key="18">
    <source>
        <dbReference type="Pfam" id="PF17944"/>
    </source>
</evidence>
<dbReference type="InterPro" id="IPR009006">
    <property type="entry name" value="Ala_racemase/Decarboxylase_C"/>
</dbReference>
<dbReference type="GO" id="GO:0008295">
    <property type="term" value="P:spermidine biosynthetic process"/>
    <property type="evidence" value="ECO:0007669"/>
    <property type="project" value="UniProtKB-UniRule"/>
</dbReference>
<comment type="function">
    <text evidence="3">Catalyzes the biosynthesis of agmatine from arginine.</text>
</comment>
<keyword evidence="8" id="KW-0460">Magnesium</keyword>
<proteinExistence type="inferred from homology"/>
<keyword evidence="11" id="KW-0620">Polyamine biosynthesis</keyword>
<dbReference type="PANTHER" id="PTHR43295">
    <property type="entry name" value="ARGININE DECARBOXYLASE"/>
    <property type="match status" value="1"/>
</dbReference>
<feature type="modified residue" description="N6-(pyridoxal phosphate)lysine" evidence="14">
    <location>
        <position position="106"/>
    </location>
</feature>
<dbReference type="NCBIfam" id="NF003763">
    <property type="entry name" value="PRK05354.1"/>
    <property type="match status" value="1"/>
</dbReference>
<dbReference type="GO" id="GO:0033388">
    <property type="term" value="P:putrescine biosynthetic process from arginine"/>
    <property type="evidence" value="ECO:0007669"/>
    <property type="project" value="UniProtKB-ARBA"/>
</dbReference>
<comment type="similarity">
    <text evidence="4">Belongs to the Orn/Lys/Arg decarboxylase class-II family. SpeA subfamily.</text>
</comment>
<dbReference type="EMBL" id="JAPHEH010000001">
    <property type="protein sequence ID" value="MDG4474636.1"/>
    <property type="molecule type" value="Genomic_DNA"/>
</dbReference>
<comment type="cofactor">
    <cofactor evidence="2">
        <name>Mg(2+)</name>
        <dbReference type="ChEBI" id="CHEBI:18420"/>
    </cofactor>
</comment>
<evidence type="ECO:0000256" key="1">
    <source>
        <dbReference type="ARBA" id="ARBA00001933"/>
    </source>
</evidence>
<dbReference type="Gene3D" id="1.10.287.3440">
    <property type="match status" value="1"/>
</dbReference>
<evidence type="ECO:0000256" key="2">
    <source>
        <dbReference type="ARBA" id="ARBA00001946"/>
    </source>
</evidence>
<dbReference type="InterPro" id="IPR022644">
    <property type="entry name" value="De-COase2_N"/>
</dbReference>